<evidence type="ECO:0000313" key="4">
    <source>
        <dbReference type="EMBL" id="KAK4583061.1"/>
    </source>
</evidence>
<evidence type="ECO:0000313" key="5">
    <source>
        <dbReference type="Proteomes" id="UP001324115"/>
    </source>
</evidence>
<dbReference type="Proteomes" id="UP001324115">
    <property type="component" value="Unassembled WGS sequence"/>
</dbReference>
<dbReference type="EMBL" id="JAXUIC010000007">
    <property type="protein sequence ID" value="KAK4583061.1"/>
    <property type="molecule type" value="Genomic_DNA"/>
</dbReference>
<dbReference type="SMART" id="SM00205">
    <property type="entry name" value="THN"/>
    <property type="match status" value="1"/>
</dbReference>
<name>A0AAN7IRB9_QUERU</name>
<feature type="disulfide bond" evidence="2">
    <location>
        <begin position="121"/>
        <end position="137"/>
    </location>
</feature>
<feature type="disulfide bond" evidence="2">
    <location>
        <begin position="108"/>
        <end position="191"/>
    </location>
</feature>
<feature type="disulfide bond" evidence="2">
    <location>
        <begin position="141"/>
        <end position="150"/>
    </location>
</feature>
<dbReference type="PANTHER" id="PTHR31048">
    <property type="entry name" value="OS03G0233200 PROTEIN"/>
    <property type="match status" value="1"/>
</dbReference>
<keyword evidence="2" id="KW-1015">Disulfide bond</keyword>
<keyword evidence="5" id="KW-1185">Reference proteome</keyword>
<dbReference type="Pfam" id="PF00314">
    <property type="entry name" value="Thaumatin"/>
    <property type="match status" value="1"/>
</dbReference>
<keyword evidence="3" id="KW-0732">Signal</keyword>
<dbReference type="PIRSF" id="PIRSF002703">
    <property type="entry name" value="Thaumatin"/>
    <property type="match status" value="1"/>
</dbReference>
<feature type="disulfide bond" evidence="2">
    <location>
        <begin position="151"/>
        <end position="161"/>
    </location>
</feature>
<protein>
    <recommendedName>
        <fullName evidence="6">Thaumatin-like protein</fullName>
    </recommendedName>
</protein>
<dbReference type="Gene3D" id="2.60.110.10">
    <property type="entry name" value="Thaumatin"/>
    <property type="match status" value="1"/>
</dbReference>
<dbReference type="InterPro" id="IPR037176">
    <property type="entry name" value="Osmotin/thaumatin-like_sf"/>
</dbReference>
<evidence type="ECO:0000256" key="2">
    <source>
        <dbReference type="PIRSR" id="PIRSR002703-1"/>
    </source>
</evidence>
<dbReference type="SUPFAM" id="SSF49870">
    <property type="entry name" value="Osmotin, thaumatin-like protein"/>
    <property type="match status" value="1"/>
</dbReference>
<comment type="caution">
    <text evidence="4">The sequence shown here is derived from an EMBL/GenBank/DDBJ whole genome shotgun (WGS) entry which is preliminary data.</text>
</comment>
<evidence type="ECO:0000256" key="3">
    <source>
        <dbReference type="SAM" id="SignalP"/>
    </source>
</evidence>
<dbReference type="FunFam" id="2.60.110.10:FF:000004">
    <property type="entry name" value="THAUMATIN-LIKE PROTEIN 1"/>
    <property type="match status" value="1"/>
</dbReference>
<proteinExistence type="inferred from homology"/>
<feature type="chain" id="PRO_5042846946" description="Thaumatin-like protein" evidence="3">
    <location>
        <begin position="23"/>
        <end position="203"/>
    </location>
</feature>
<reference evidence="4 5" key="1">
    <citation type="journal article" date="2023" name="G3 (Bethesda)">
        <title>A haplotype-resolved chromosome-scale genome for Quercus rubra L. provides insights into the genetics of adaptive traits for red oak species.</title>
        <authorList>
            <person name="Kapoor B."/>
            <person name="Jenkins J."/>
            <person name="Schmutz J."/>
            <person name="Zhebentyayeva T."/>
            <person name="Kuelheim C."/>
            <person name="Coggeshall M."/>
            <person name="Heim C."/>
            <person name="Lasky J.R."/>
            <person name="Leites L."/>
            <person name="Islam-Faridi N."/>
            <person name="Romero-Severson J."/>
            <person name="DeLeo V.L."/>
            <person name="Lucas S.M."/>
            <person name="Lazic D."/>
            <person name="Gailing O."/>
            <person name="Carlson J."/>
            <person name="Staton M."/>
        </authorList>
    </citation>
    <scope>NUCLEOTIDE SEQUENCE [LARGE SCALE GENOMIC DNA]</scope>
    <source>
        <strain evidence="4">Pseudo-F2</strain>
    </source>
</reference>
<evidence type="ECO:0008006" key="6">
    <source>
        <dbReference type="Google" id="ProtNLM"/>
    </source>
</evidence>
<organism evidence="4 5">
    <name type="scientific">Quercus rubra</name>
    <name type="common">Northern red oak</name>
    <name type="synonym">Quercus borealis</name>
    <dbReference type="NCBI Taxonomy" id="3512"/>
    <lineage>
        <taxon>Eukaryota</taxon>
        <taxon>Viridiplantae</taxon>
        <taxon>Streptophyta</taxon>
        <taxon>Embryophyta</taxon>
        <taxon>Tracheophyta</taxon>
        <taxon>Spermatophyta</taxon>
        <taxon>Magnoliopsida</taxon>
        <taxon>eudicotyledons</taxon>
        <taxon>Gunneridae</taxon>
        <taxon>Pentapetalae</taxon>
        <taxon>rosids</taxon>
        <taxon>fabids</taxon>
        <taxon>Fagales</taxon>
        <taxon>Fagaceae</taxon>
        <taxon>Quercus</taxon>
    </lineage>
</organism>
<gene>
    <name evidence="4" type="ORF">RGQ29_026010</name>
</gene>
<dbReference type="InterPro" id="IPR001938">
    <property type="entry name" value="Thaumatin"/>
</dbReference>
<evidence type="ECO:0000256" key="1">
    <source>
        <dbReference type="ARBA" id="ARBA00010607"/>
    </source>
</evidence>
<dbReference type="AlphaFoldDB" id="A0AAN7IRB9"/>
<feature type="disulfide bond" evidence="2">
    <location>
        <begin position="113"/>
        <end position="174"/>
    </location>
</feature>
<feature type="signal peptide" evidence="3">
    <location>
        <begin position="1"/>
        <end position="22"/>
    </location>
</feature>
<dbReference type="PROSITE" id="PS51367">
    <property type="entry name" value="THAUMATIN_2"/>
    <property type="match status" value="1"/>
</dbReference>
<sequence>MMKTLALYGLILTFFFLSGAHSAKITFTNNCPRTIWPGTLALDQKPQLSKTGFETGQVTCNGNPAILPASLVEISIAGRGGIDFYDVRLVDGFNLPVSVATRGGTGKCKASSCPANVNAVCPAKLQVKGSDGSVLACKSACIAFNQPQYCCTGPFRPPKSCPPTNYSRIFKQQCPQAYSLATDDQNSSFTCSGAIDYVITFCP</sequence>
<accession>A0AAN7IRB9</accession>
<comment type="similarity">
    <text evidence="1">Belongs to the thaumatin family.</text>
</comment>